<dbReference type="Proteomes" id="UP000231162">
    <property type="component" value="Unassembled WGS sequence"/>
</dbReference>
<evidence type="ECO:0000256" key="1">
    <source>
        <dbReference type="SAM" id="MobiDB-lite"/>
    </source>
</evidence>
<organism evidence="3 4">
    <name type="scientific">Candidatus Berkelbacteria bacterium CG10_big_fil_rev_8_21_14_0_10_43_14</name>
    <dbReference type="NCBI Taxonomy" id="1974515"/>
    <lineage>
        <taxon>Bacteria</taxon>
        <taxon>Candidatus Berkelbacteria</taxon>
    </lineage>
</organism>
<evidence type="ECO:0000256" key="2">
    <source>
        <dbReference type="SAM" id="Phobius"/>
    </source>
</evidence>
<keyword evidence="2" id="KW-0472">Membrane</keyword>
<feature type="non-terminal residue" evidence="3">
    <location>
        <position position="268"/>
    </location>
</feature>
<keyword evidence="2" id="KW-1133">Transmembrane helix</keyword>
<accession>A0A2M6R9I7</accession>
<evidence type="ECO:0000313" key="4">
    <source>
        <dbReference type="Proteomes" id="UP000231162"/>
    </source>
</evidence>
<feature type="compositionally biased region" description="Gly residues" evidence="1">
    <location>
        <begin position="214"/>
        <end position="242"/>
    </location>
</feature>
<protein>
    <submittedName>
        <fullName evidence="3">Uncharacterized protein</fullName>
    </submittedName>
</protein>
<gene>
    <name evidence="3" type="ORF">COT79_00025</name>
</gene>
<reference evidence="4" key="1">
    <citation type="submission" date="2017-09" db="EMBL/GenBank/DDBJ databases">
        <title>Depth-based differentiation of microbial function through sediment-hosted aquifers and enrichment of novel symbionts in the deep terrestrial subsurface.</title>
        <authorList>
            <person name="Probst A.J."/>
            <person name="Ladd B."/>
            <person name="Jarett J.K."/>
            <person name="Geller-Mcgrath D.E."/>
            <person name="Sieber C.M.K."/>
            <person name="Emerson J.B."/>
            <person name="Anantharaman K."/>
            <person name="Thomas B.C."/>
            <person name="Malmstrom R."/>
            <person name="Stieglmeier M."/>
            <person name="Klingl A."/>
            <person name="Woyke T."/>
            <person name="Ryan C.M."/>
            <person name="Banfield J.F."/>
        </authorList>
    </citation>
    <scope>NUCLEOTIDE SEQUENCE [LARGE SCALE GENOMIC DNA]</scope>
</reference>
<feature type="transmembrane region" description="Helical" evidence="2">
    <location>
        <begin position="21"/>
        <end position="39"/>
    </location>
</feature>
<evidence type="ECO:0000313" key="3">
    <source>
        <dbReference type="EMBL" id="PIS07304.1"/>
    </source>
</evidence>
<name>A0A2M6R9I7_9BACT</name>
<proteinExistence type="predicted"/>
<dbReference type="EMBL" id="PEZX01000001">
    <property type="protein sequence ID" value="PIS07304.1"/>
    <property type="molecule type" value="Genomic_DNA"/>
</dbReference>
<feature type="region of interest" description="Disordered" evidence="1">
    <location>
        <begin position="211"/>
        <end position="247"/>
    </location>
</feature>
<dbReference type="AlphaFoldDB" id="A0A2M6R9I7"/>
<comment type="caution">
    <text evidence="3">The sequence shown here is derived from an EMBL/GenBank/DDBJ whole genome shotgun (WGS) entry which is preliminary data.</text>
</comment>
<sequence length="268" mass="28827">MMYRLRLKKSTIHTLFKWMTVFVVVNYSVGAILLSSFVIPQRIANAADIEPTLGLIYPRQVGTATKSTNGTYTMKIKFRTQWGGTIFDTKSVSGGVSKNPPTTMCYVNIHLKEGSNINNKSVESHELYPNLGGVNRNTYFCDRPFPFDRTYVEGDLIFTKLKVGTNNFMSSMKYGNNNTTKALGISSQIIQFTIIVNDKGAITGAAIESSGNSGQAGNGTSGGTPGDSANGAGGSDGPGGSVDKGEECPLTTGGLLSWFKDNFLMKPI</sequence>
<keyword evidence="2" id="KW-0812">Transmembrane</keyword>